<reference evidence="1 2" key="1">
    <citation type="journal article" date="2016" name="Nat. Commun.">
        <title>Thousands of microbial genomes shed light on interconnected biogeochemical processes in an aquifer system.</title>
        <authorList>
            <person name="Anantharaman K."/>
            <person name="Brown C.T."/>
            <person name="Hug L.A."/>
            <person name="Sharon I."/>
            <person name="Castelle C.J."/>
            <person name="Probst A.J."/>
            <person name="Thomas B.C."/>
            <person name="Singh A."/>
            <person name="Wilkins M.J."/>
            <person name="Karaoz U."/>
            <person name="Brodie E.L."/>
            <person name="Williams K.H."/>
            <person name="Hubbard S.S."/>
            <person name="Banfield J.F."/>
        </authorList>
    </citation>
    <scope>NUCLEOTIDE SEQUENCE [LARGE SCALE GENOMIC DNA]</scope>
</reference>
<organism evidence="1 2">
    <name type="scientific">Candidatus Curtissbacteria bacterium RIFCSPHIGHO2_01_FULL_41_13</name>
    <dbReference type="NCBI Taxonomy" id="1797745"/>
    <lineage>
        <taxon>Bacteria</taxon>
        <taxon>Candidatus Curtissiibacteriota</taxon>
    </lineage>
</organism>
<gene>
    <name evidence="1" type="ORF">A2696_00135</name>
</gene>
<protein>
    <submittedName>
        <fullName evidence="1">Uncharacterized protein</fullName>
    </submittedName>
</protein>
<evidence type="ECO:0000313" key="2">
    <source>
        <dbReference type="Proteomes" id="UP000177069"/>
    </source>
</evidence>
<name>A0A1F5FZU6_9BACT</name>
<evidence type="ECO:0000313" key="1">
    <source>
        <dbReference type="EMBL" id="OGD85127.1"/>
    </source>
</evidence>
<comment type="caution">
    <text evidence="1">The sequence shown here is derived from an EMBL/GenBank/DDBJ whole genome shotgun (WGS) entry which is preliminary data.</text>
</comment>
<proteinExistence type="predicted"/>
<dbReference type="Proteomes" id="UP000177069">
    <property type="component" value="Unassembled WGS sequence"/>
</dbReference>
<sequence length="76" mass="8853">MTCEGKDLRTLSDDELLEAKAYHETKVLNHFGGPDEEKMHVEEELASSVVHEMFRRTEESPSMQFIKKSLEERTQL</sequence>
<dbReference type="AlphaFoldDB" id="A0A1F5FZU6"/>
<dbReference type="EMBL" id="MFBA01000036">
    <property type="protein sequence ID" value="OGD85127.1"/>
    <property type="molecule type" value="Genomic_DNA"/>
</dbReference>
<accession>A0A1F5FZU6</accession>